<evidence type="ECO:0000313" key="8">
    <source>
        <dbReference type="Proteomes" id="UP000006556"/>
    </source>
</evidence>
<dbReference type="Pfam" id="PF01077">
    <property type="entry name" value="NIR_SIR"/>
    <property type="match status" value="1"/>
</dbReference>
<dbReference type="InterPro" id="IPR045854">
    <property type="entry name" value="NO2/SO3_Rdtase_4Fe4S_sf"/>
</dbReference>
<dbReference type="InterPro" id="IPR045169">
    <property type="entry name" value="NO2/SO3_Rdtase_4Fe4S_prot"/>
</dbReference>
<evidence type="ECO:0000256" key="4">
    <source>
        <dbReference type="ARBA" id="ARBA00023014"/>
    </source>
</evidence>
<feature type="domain" description="Nitrite/sulphite reductase 4Fe-4S" evidence="5">
    <location>
        <begin position="79"/>
        <end position="213"/>
    </location>
</feature>
<dbReference type="PROSITE" id="PS51257">
    <property type="entry name" value="PROKAR_LIPOPROTEIN"/>
    <property type="match status" value="1"/>
</dbReference>
<dbReference type="PANTHER" id="PTHR11493:SF54">
    <property type="entry name" value="ANAEROBIC SULFITE REDUCTASE SUBUNIT C"/>
    <property type="match status" value="1"/>
</dbReference>
<dbReference type="InterPro" id="IPR006067">
    <property type="entry name" value="NO2/SO3_Rdtase_4Fe4S_dom"/>
</dbReference>
<dbReference type="EMBL" id="AP009389">
    <property type="protein sequence ID" value="BAF59177.1"/>
    <property type="molecule type" value="Genomic_DNA"/>
</dbReference>
<evidence type="ECO:0000313" key="7">
    <source>
        <dbReference type="EMBL" id="BAF59177.1"/>
    </source>
</evidence>
<accession>A5D3K4</accession>
<dbReference type="GO" id="GO:0016491">
    <property type="term" value="F:oxidoreductase activity"/>
    <property type="evidence" value="ECO:0007669"/>
    <property type="project" value="InterPro"/>
</dbReference>
<dbReference type="GO" id="GO:0020037">
    <property type="term" value="F:heme binding"/>
    <property type="evidence" value="ECO:0007669"/>
    <property type="project" value="InterPro"/>
</dbReference>
<dbReference type="Gene3D" id="3.30.413.10">
    <property type="entry name" value="Sulfite Reductase Hemoprotein, domain 1"/>
    <property type="match status" value="1"/>
</dbReference>
<dbReference type="SUPFAM" id="SSF56014">
    <property type="entry name" value="Nitrite and sulphite reductase 4Fe-4S domain-like"/>
    <property type="match status" value="1"/>
</dbReference>
<dbReference type="PANTHER" id="PTHR11493">
    <property type="entry name" value="SULFITE REDUCTASE [NADPH] SUBUNIT BETA-RELATED"/>
    <property type="match status" value="1"/>
</dbReference>
<dbReference type="GO" id="GO:0051539">
    <property type="term" value="F:4 iron, 4 sulfur cluster binding"/>
    <property type="evidence" value="ECO:0007669"/>
    <property type="project" value="UniProtKB-KW"/>
</dbReference>
<dbReference type="SUPFAM" id="SSF55124">
    <property type="entry name" value="Nitrite/Sulfite reductase N-terminal domain-like"/>
    <property type="match status" value="1"/>
</dbReference>
<evidence type="ECO:0000259" key="6">
    <source>
        <dbReference type="Pfam" id="PF03460"/>
    </source>
</evidence>
<proteinExistence type="predicted"/>
<gene>
    <name evidence="7" type="primary">CysI</name>
    <name evidence="7" type="ordered locus">PTH_0996</name>
</gene>
<dbReference type="InterPro" id="IPR005117">
    <property type="entry name" value="NiRdtase/SiRdtase_haem-b_fer"/>
</dbReference>
<keyword evidence="1" id="KW-0004">4Fe-4S</keyword>
<dbReference type="GO" id="GO:0046872">
    <property type="term" value="F:metal ion binding"/>
    <property type="evidence" value="ECO:0007669"/>
    <property type="project" value="UniProtKB-KW"/>
</dbReference>
<keyword evidence="4" id="KW-0411">Iron-sulfur</keyword>
<dbReference type="eggNOG" id="COG1251">
    <property type="taxonomic scope" value="Bacteria"/>
</dbReference>
<sequence>MGEALFRQKNGLVAVNIAAACGVFTPGQFQGLAEAVREAGAGALKLTSRQTVVLILEEDKIAGLAEKISGLGLRIAPYGNAIRSVKACSGGPGLCPRALADALGLGIELQNRYMGQDVPKDFKIAVAGCIRGCTDPHCADFGLIACGKDAYRVLIGGRGGSPSPERGKVILEQVRSSRVPEVLDFVLARYRELAEPGERLCKTVGRVGLKEFIPPFIAEEPAGSLQDDEFGEFLRSGE</sequence>
<evidence type="ECO:0000256" key="3">
    <source>
        <dbReference type="ARBA" id="ARBA00023004"/>
    </source>
</evidence>
<keyword evidence="2" id="KW-0479">Metal-binding</keyword>
<dbReference type="HOGENOM" id="CLU_072599_0_0_9"/>
<dbReference type="Proteomes" id="UP000006556">
    <property type="component" value="Chromosome"/>
</dbReference>
<evidence type="ECO:0000259" key="5">
    <source>
        <dbReference type="Pfam" id="PF01077"/>
    </source>
</evidence>
<dbReference type="AlphaFoldDB" id="A5D3K4"/>
<organism evidence="7 8">
    <name type="scientific">Pelotomaculum thermopropionicum (strain DSM 13744 / JCM 10971 / SI)</name>
    <dbReference type="NCBI Taxonomy" id="370438"/>
    <lineage>
        <taxon>Bacteria</taxon>
        <taxon>Bacillati</taxon>
        <taxon>Bacillota</taxon>
        <taxon>Clostridia</taxon>
        <taxon>Eubacteriales</taxon>
        <taxon>Desulfotomaculaceae</taxon>
        <taxon>Pelotomaculum</taxon>
    </lineage>
</organism>
<dbReference type="Gene3D" id="3.90.480.10">
    <property type="entry name" value="Sulfite Reductase Hemoprotein,Domain 2"/>
    <property type="match status" value="1"/>
</dbReference>
<evidence type="ECO:0000256" key="1">
    <source>
        <dbReference type="ARBA" id="ARBA00022485"/>
    </source>
</evidence>
<keyword evidence="8" id="KW-1185">Reference proteome</keyword>
<name>A5D3K4_PELTS</name>
<feature type="domain" description="Nitrite/Sulfite reductase ferredoxin-like" evidence="6">
    <location>
        <begin position="7"/>
        <end position="67"/>
    </location>
</feature>
<dbReference type="Pfam" id="PF03460">
    <property type="entry name" value="NIR_SIR_ferr"/>
    <property type="match status" value="1"/>
</dbReference>
<reference evidence="8" key="1">
    <citation type="journal article" date="2008" name="Genome Res.">
        <title>The genome of Pelotomaculum thermopropionicum reveals niche-associated evolution in anaerobic microbiota.</title>
        <authorList>
            <person name="Kosaka T."/>
            <person name="Kato S."/>
            <person name="Shimoyama T."/>
            <person name="Ishii S."/>
            <person name="Abe T."/>
            <person name="Watanabe K."/>
        </authorList>
    </citation>
    <scope>NUCLEOTIDE SEQUENCE [LARGE SCALE GENOMIC DNA]</scope>
    <source>
        <strain evidence="8">DSM 13744 / JCM 10971 / SI</strain>
    </source>
</reference>
<protein>
    <submittedName>
        <fullName evidence="7">Sulfite reductase, beta subunit</fullName>
    </submittedName>
</protein>
<evidence type="ECO:0000256" key="2">
    <source>
        <dbReference type="ARBA" id="ARBA00022723"/>
    </source>
</evidence>
<dbReference type="KEGG" id="pth:PTH_0996"/>
<dbReference type="STRING" id="370438.PTH_0996"/>
<dbReference type="InterPro" id="IPR036136">
    <property type="entry name" value="Nit/Sulf_reduc_fer-like_dom_sf"/>
</dbReference>
<keyword evidence="3" id="KW-0408">Iron</keyword>